<dbReference type="Gene3D" id="3.40.50.2000">
    <property type="entry name" value="Glycogen Phosphorylase B"/>
    <property type="match status" value="2"/>
</dbReference>
<dbReference type="SMR" id="G7IS74"/>
<dbReference type="SUPFAM" id="SSF53756">
    <property type="entry name" value="UDP-Glycosyltransferase/glycogen phosphorylase"/>
    <property type="match status" value="1"/>
</dbReference>
<sequence length="305" mass="34085">MYEWDNIQGCYSMQMMPKCKSSCSPLLNLILKLAHASPNTLFSFIGTEQSNKPLFSKPNIPSNMKPFSIGVGVPEGHVLGSYPVERVNLFLQADTKERVTCIISDAFLAPSFLVAQQLNVPWIPVWVSLSCSISAHFYTDFIRENIAENNMRVEDLSYDIIKSGEEETLFSKTLSVLYVGFLTLSIPLPPLPPSDRDETGCLSWLDKQKSKSVIYVSFGTVATPPPNELVALTEALEESGFPFLWSLKDKLKGILPDGFLERTSYCGKIVHWVPQAQVWDMILLECLLLTVDVTQCLRVFSTGCL</sequence>
<gene>
    <name evidence="2" type="ordered locus">MTR_2g009740</name>
</gene>
<dbReference type="Proteomes" id="UP000002051">
    <property type="component" value="Chromosome 2"/>
</dbReference>
<reference evidence="2 4" key="1">
    <citation type="journal article" date="2011" name="Nature">
        <title>The Medicago genome provides insight into the evolution of rhizobial symbioses.</title>
        <authorList>
            <person name="Young N.D."/>
            <person name="Debelle F."/>
            <person name="Oldroyd G.E."/>
            <person name="Geurts R."/>
            <person name="Cannon S.B."/>
            <person name="Udvardi M.K."/>
            <person name="Benedito V.A."/>
            <person name="Mayer K.F."/>
            <person name="Gouzy J."/>
            <person name="Schoof H."/>
            <person name="Van de Peer Y."/>
            <person name="Proost S."/>
            <person name="Cook D.R."/>
            <person name="Meyers B.C."/>
            <person name="Spannagl M."/>
            <person name="Cheung F."/>
            <person name="De Mita S."/>
            <person name="Krishnakumar V."/>
            <person name="Gundlach H."/>
            <person name="Zhou S."/>
            <person name="Mudge J."/>
            <person name="Bharti A.K."/>
            <person name="Murray J.D."/>
            <person name="Naoumkina M.A."/>
            <person name="Rosen B."/>
            <person name="Silverstein K.A."/>
            <person name="Tang H."/>
            <person name="Rombauts S."/>
            <person name="Zhao P.X."/>
            <person name="Zhou P."/>
            <person name="Barbe V."/>
            <person name="Bardou P."/>
            <person name="Bechner M."/>
            <person name="Bellec A."/>
            <person name="Berger A."/>
            <person name="Berges H."/>
            <person name="Bidwell S."/>
            <person name="Bisseling T."/>
            <person name="Choisne N."/>
            <person name="Couloux A."/>
            <person name="Denny R."/>
            <person name="Deshpande S."/>
            <person name="Dai X."/>
            <person name="Doyle J.J."/>
            <person name="Dudez A.M."/>
            <person name="Farmer A.D."/>
            <person name="Fouteau S."/>
            <person name="Franken C."/>
            <person name="Gibelin C."/>
            <person name="Gish J."/>
            <person name="Goldstein S."/>
            <person name="Gonzalez A.J."/>
            <person name="Green P.J."/>
            <person name="Hallab A."/>
            <person name="Hartog M."/>
            <person name="Hua A."/>
            <person name="Humphray S.J."/>
            <person name="Jeong D.H."/>
            <person name="Jing Y."/>
            <person name="Jocker A."/>
            <person name="Kenton S.M."/>
            <person name="Kim D.J."/>
            <person name="Klee K."/>
            <person name="Lai H."/>
            <person name="Lang C."/>
            <person name="Lin S."/>
            <person name="Macmil S.L."/>
            <person name="Magdelenat G."/>
            <person name="Matthews L."/>
            <person name="McCorrison J."/>
            <person name="Monaghan E.L."/>
            <person name="Mun J.H."/>
            <person name="Najar F.Z."/>
            <person name="Nicholson C."/>
            <person name="Noirot C."/>
            <person name="O'Bleness M."/>
            <person name="Paule C.R."/>
            <person name="Poulain J."/>
            <person name="Prion F."/>
            <person name="Qin B."/>
            <person name="Qu C."/>
            <person name="Retzel E.F."/>
            <person name="Riddle C."/>
            <person name="Sallet E."/>
            <person name="Samain S."/>
            <person name="Samson N."/>
            <person name="Sanders I."/>
            <person name="Saurat O."/>
            <person name="Scarpelli C."/>
            <person name="Schiex T."/>
            <person name="Segurens B."/>
            <person name="Severin A.J."/>
            <person name="Sherrier D.J."/>
            <person name="Shi R."/>
            <person name="Sims S."/>
            <person name="Singer S.R."/>
            <person name="Sinharoy S."/>
            <person name="Sterck L."/>
            <person name="Viollet A."/>
            <person name="Wang B.B."/>
            <person name="Wang K."/>
            <person name="Wang M."/>
            <person name="Wang X."/>
            <person name="Warfsmann J."/>
            <person name="Weissenbach J."/>
            <person name="White D.D."/>
            <person name="White J.D."/>
            <person name="Wiley G.B."/>
            <person name="Wincker P."/>
            <person name="Xing Y."/>
            <person name="Yang L."/>
            <person name="Yao Z."/>
            <person name="Ying F."/>
            <person name="Zhai J."/>
            <person name="Zhou L."/>
            <person name="Zuber A."/>
            <person name="Denarie J."/>
            <person name="Dixon R.A."/>
            <person name="May G.D."/>
            <person name="Schwartz D.C."/>
            <person name="Rogers J."/>
            <person name="Quetier F."/>
            <person name="Town C.D."/>
            <person name="Roe B.A."/>
        </authorList>
    </citation>
    <scope>NUCLEOTIDE SEQUENCE [LARGE SCALE GENOMIC DNA]</scope>
    <source>
        <strain evidence="2">A17</strain>
        <strain evidence="3 4">cv. Jemalong A17</strain>
    </source>
</reference>
<name>G7IS74_MEDTR</name>
<dbReference type="PaxDb" id="3880-AES63535"/>
<keyword evidence="1" id="KW-0808">Transferase</keyword>
<organism evidence="2 4">
    <name type="scientific">Medicago truncatula</name>
    <name type="common">Barrel medic</name>
    <name type="synonym">Medicago tribuloides</name>
    <dbReference type="NCBI Taxonomy" id="3880"/>
    <lineage>
        <taxon>Eukaryota</taxon>
        <taxon>Viridiplantae</taxon>
        <taxon>Streptophyta</taxon>
        <taxon>Embryophyta</taxon>
        <taxon>Tracheophyta</taxon>
        <taxon>Spermatophyta</taxon>
        <taxon>Magnoliopsida</taxon>
        <taxon>eudicotyledons</taxon>
        <taxon>Gunneridae</taxon>
        <taxon>Pentapetalae</taxon>
        <taxon>rosids</taxon>
        <taxon>fabids</taxon>
        <taxon>Fabales</taxon>
        <taxon>Fabaceae</taxon>
        <taxon>Papilionoideae</taxon>
        <taxon>50 kb inversion clade</taxon>
        <taxon>NPAAA clade</taxon>
        <taxon>Hologalegina</taxon>
        <taxon>IRL clade</taxon>
        <taxon>Trifolieae</taxon>
        <taxon>Medicago</taxon>
    </lineage>
</organism>
<evidence type="ECO:0000256" key="1">
    <source>
        <dbReference type="ARBA" id="ARBA00022679"/>
    </source>
</evidence>
<reference evidence="2 4" key="2">
    <citation type="journal article" date="2014" name="BMC Genomics">
        <title>An improved genome release (version Mt4.0) for the model legume Medicago truncatula.</title>
        <authorList>
            <person name="Tang H."/>
            <person name="Krishnakumar V."/>
            <person name="Bidwell S."/>
            <person name="Rosen B."/>
            <person name="Chan A."/>
            <person name="Zhou S."/>
            <person name="Gentzbittel L."/>
            <person name="Childs K.L."/>
            <person name="Yandell M."/>
            <person name="Gundlach H."/>
            <person name="Mayer K.F."/>
            <person name="Schwartz D.C."/>
            <person name="Town C.D."/>
        </authorList>
    </citation>
    <scope>GENOME REANNOTATION</scope>
    <source>
        <strain evidence="2">A17</strain>
        <strain evidence="3 4">cv. Jemalong A17</strain>
    </source>
</reference>
<dbReference type="CDD" id="cd03784">
    <property type="entry name" value="GT1_Gtf-like"/>
    <property type="match status" value="1"/>
</dbReference>
<proteinExistence type="predicted"/>
<dbReference type="PANTHER" id="PTHR48049">
    <property type="entry name" value="GLYCOSYLTRANSFERASE"/>
    <property type="match status" value="1"/>
</dbReference>
<accession>G7IS74</accession>
<dbReference type="Pfam" id="PF00201">
    <property type="entry name" value="UDPGT"/>
    <property type="match status" value="1"/>
</dbReference>
<dbReference type="EnsemblPlants" id="AES63535">
    <property type="protein sequence ID" value="AES63535"/>
    <property type="gene ID" value="MTR_2g009740"/>
</dbReference>
<evidence type="ECO:0000313" key="3">
    <source>
        <dbReference type="EnsemblPlants" id="AES63535"/>
    </source>
</evidence>
<dbReference type="eggNOG" id="KOG1192">
    <property type="taxonomic scope" value="Eukaryota"/>
</dbReference>
<accession>A0A0C3UWP6</accession>
<dbReference type="PANTHER" id="PTHR48049:SF27">
    <property type="entry name" value="ANTHOCYANIDIN 3-O-GLUCOSYLTRANSFERASE 7-LIKE ISOFORM X1"/>
    <property type="match status" value="1"/>
</dbReference>
<dbReference type="GO" id="GO:0035251">
    <property type="term" value="F:UDP-glucosyltransferase activity"/>
    <property type="evidence" value="ECO:0007669"/>
    <property type="project" value="InterPro"/>
</dbReference>
<dbReference type="InterPro" id="IPR002213">
    <property type="entry name" value="UDP_glucos_trans"/>
</dbReference>
<evidence type="ECO:0000313" key="4">
    <source>
        <dbReference type="Proteomes" id="UP000002051"/>
    </source>
</evidence>
<dbReference type="AlphaFoldDB" id="G7IS74"/>
<dbReference type="InterPro" id="IPR050481">
    <property type="entry name" value="UDP-glycosyltransf_plant"/>
</dbReference>
<dbReference type="HOGENOM" id="CLU_913275_0_0_1"/>
<evidence type="ECO:0000313" key="2">
    <source>
        <dbReference type="EMBL" id="AES63535.2"/>
    </source>
</evidence>
<protein>
    <submittedName>
        <fullName evidence="2">Flavonoid glucosyltransferase</fullName>
    </submittedName>
</protein>
<dbReference type="EMBL" id="CM001218">
    <property type="protein sequence ID" value="AES63535.2"/>
    <property type="molecule type" value="Genomic_DNA"/>
</dbReference>
<dbReference type="STRING" id="3880.G7IS74"/>
<keyword evidence="4" id="KW-1185">Reference proteome</keyword>
<reference evidence="3" key="3">
    <citation type="submission" date="2015-04" db="UniProtKB">
        <authorList>
            <consortium name="EnsemblPlants"/>
        </authorList>
    </citation>
    <scope>IDENTIFICATION</scope>
    <source>
        <strain evidence="3">cv. Jemalong A17</strain>
    </source>
</reference>